<name>A0A4R2KKU9_9FIRM</name>
<keyword evidence="3" id="KW-1185">Reference proteome</keyword>
<feature type="domain" description="Dinitrogenase iron-molybdenum cofactor biosynthesis" evidence="1">
    <location>
        <begin position="10"/>
        <end position="100"/>
    </location>
</feature>
<dbReference type="Pfam" id="PF02579">
    <property type="entry name" value="Nitro_FeMo-Co"/>
    <property type="match status" value="1"/>
</dbReference>
<dbReference type="InterPro" id="IPR033913">
    <property type="entry name" value="MTH1175_dom"/>
</dbReference>
<gene>
    <name evidence="2" type="ORF">EV214_112122</name>
</gene>
<proteinExistence type="predicted"/>
<organism evidence="2 3">
    <name type="scientific">Marinisporobacter balticus</name>
    <dbReference type="NCBI Taxonomy" id="2018667"/>
    <lineage>
        <taxon>Bacteria</taxon>
        <taxon>Bacillati</taxon>
        <taxon>Bacillota</taxon>
        <taxon>Clostridia</taxon>
        <taxon>Peptostreptococcales</taxon>
        <taxon>Thermotaleaceae</taxon>
        <taxon>Marinisporobacter</taxon>
    </lineage>
</organism>
<dbReference type="RefSeq" id="WP_132245411.1">
    <property type="nucleotide sequence ID" value="NZ_SLWV01000012.1"/>
</dbReference>
<reference evidence="2 3" key="1">
    <citation type="submission" date="2019-03" db="EMBL/GenBank/DDBJ databases">
        <title>Genomic Encyclopedia of Type Strains, Phase IV (KMG-IV): sequencing the most valuable type-strain genomes for metagenomic binning, comparative biology and taxonomic classification.</title>
        <authorList>
            <person name="Goeker M."/>
        </authorList>
    </citation>
    <scope>NUCLEOTIDE SEQUENCE [LARGE SCALE GENOMIC DNA]</scope>
    <source>
        <strain evidence="2 3">DSM 102940</strain>
    </source>
</reference>
<dbReference type="EMBL" id="SLWV01000012">
    <property type="protein sequence ID" value="TCO74641.1"/>
    <property type="molecule type" value="Genomic_DNA"/>
</dbReference>
<dbReference type="SUPFAM" id="SSF53146">
    <property type="entry name" value="Nitrogenase accessory factor-like"/>
    <property type="match status" value="1"/>
</dbReference>
<comment type="caution">
    <text evidence="2">The sequence shown here is derived from an EMBL/GenBank/DDBJ whole genome shotgun (WGS) entry which is preliminary data.</text>
</comment>
<evidence type="ECO:0000259" key="1">
    <source>
        <dbReference type="Pfam" id="PF02579"/>
    </source>
</evidence>
<dbReference type="InterPro" id="IPR003731">
    <property type="entry name" value="Di-Nase_FeMo-co_biosynth"/>
</dbReference>
<accession>A0A4R2KKU9</accession>
<evidence type="ECO:0000313" key="2">
    <source>
        <dbReference type="EMBL" id="TCO74641.1"/>
    </source>
</evidence>
<dbReference type="Proteomes" id="UP000294919">
    <property type="component" value="Unassembled WGS sequence"/>
</dbReference>
<dbReference type="InterPro" id="IPR036105">
    <property type="entry name" value="DiNase_FeMo-co_biosyn_sf"/>
</dbReference>
<dbReference type="OrthoDB" id="280278at2"/>
<sequence length="125" mass="13535">MKIALPSRQNLIDDHFGHCEYFTVFTVDNNNKAIISQEIIPSPAGCGCKSNIAQTLSDIGVSIILAGNMGNGAVRVLNNSGIEVIRGCSGDLKTVALKWLEGNIWIVNSKSNNFFKVSNPILIRC</sequence>
<dbReference type="PANTHER" id="PTHR42983">
    <property type="entry name" value="DINITROGENASE IRON-MOLYBDENUM COFACTOR PROTEIN-RELATED"/>
    <property type="match status" value="1"/>
</dbReference>
<dbReference type="PANTHER" id="PTHR42983:SF1">
    <property type="entry name" value="IRON-MOLYBDENUM PROTEIN"/>
    <property type="match status" value="1"/>
</dbReference>
<evidence type="ECO:0000313" key="3">
    <source>
        <dbReference type="Proteomes" id="UP000294919"/>
    </source>
</evidence>
<dbReference type="Gene3D" id="3.30.420.130">
    <property type="entry name" value="Dinitrogenase iron-molybdenum cofactor biosynthesis domain"/>
    <property type="match status" value="1"/>
</dbReference>
<dbReference type="AlphaFoldDB" id="A0A4R2KKU9"/>
<dbReference type="CDD" id="cd00851">
    <property type="entry name" value="MTH1175"/>
    <property type="match status" value="1"/>
</dbReference>
<protein>
    <submittedName>
        <fullName evidence="2">Putative Fe-Mo cluster-binding NifX family protein</fullName>
    </submittedName>
</protein>